<dbReference type="Gene3D" id="2.115.10.20">
    <property type="entry name" value="Glycosyl hydrolase domain, family 43"/>
    <property type="match status" value="1"/>
</dbReference>
<reference evidence="7 8" key="1">
    <citation type="submission" date="2019-03" db="EMBL/GenBank/DDBJ databases">
        <title>Single cell metagenomics reveals metabolic interactions within the superorganism composed of flagellate Streblomastix strix and complex community of Bacteroidetes bacteria on its surface.</title>
        <authorList>
            <person name="Treitli S.C."/>
            <person name="Kolisko M."/>
            <person name="Husnik F."/>
            <person name="Keeling P."/>
            <person name="Hampl V."/>
        </authorList>
    </citation>
    <scope>NUCLEOTIDE SEQUENCE [LARGE SCALE GENOMIC DNA]</scope>
    <source>
        <strain evidence="7">St1</strain>
    </source>
</reference>
<dbReference type="CDD" id="cd08995">
    <property type="entry name" value="GH32_EcAec43-like"/>
    <property type="match status" value="1"/>
</dbReference>
<comment type="caution">
    <text evidence="7">The sequence shown here is derived from an EMBL/GenBank/DDBJ whole genome shotgun (WGS) entry which is preliminary data.</text>
</comment>
<accession>A0A5M8NUY2</accession>
<evidence type="ECO:0000256" key="4">
    <source>
        <dbReference type="ARBA" id="ARBA00023295"/>
    </source>
</evidence>
<organism evidence="7 8">
    <name type="scientific">Candidatus Ordinivivax streblomastigis</name>
    <dbReference type="NCBI Taxonomy" id="2540710"/>
    <lineage>
        <taxon>Bacteria</taxon>
        <taxon>Pseudomonadati</taxon>
        <taxon>Bacteroidota</taxon>
        <taxon>Bacteroidia</taxon>
        <taxon>Bacteroidales</taxon>
        <taxon>Candidatus Ordinivivax</taxon>
    </lineage>
</organism>
<evidence type="ECO:0000256" key="1">
    <source>
        <dbReference type="ARBA" id="ARBA00009902"/>
    </source>
</evidence>
<dbReference type="PROSITE" id="PS51257">
    <property type="entry name" value="PROKAR_LIPOPROTEIN"/>
    <property type="match status" value="1"/>
</dbReference>
<dbReference type="InterPro" id="IPR051214">
    <property type="entry name" value="GH32_Enzymes"/>
</dbReference>
<dbReference type="Pfam" id="PF16346">
    <property type="entry name" value="GH32_BT1760-like_C"/>
    <property type="match status" value="1"/>
</dbReference>
<dbReference type="Proteomes" id="UP000324575">
    <property type="component" value="Unassembled WGS sequence"/>
</dbReference>
<feature type="domain" description="Glycosyl hydrolase family 32 N-terminal" evidence="5">
    <location>
        <begin position="54"/>
        <end position="331"/>
    </location>
</feature>
<dbReference type="SUPFAM" id="SSF75005">
    <property type="entry name" value="Arabinanase/levansucrase/invertase"/>
    <property type="match status" value="1"/>
</dbReference>
<dbReference type="InterPro" id="IPR001362">
    <property type="entry name" value="Glyco_hydro_32"/>
</dbReference>
<keyword evidence="3 7" id="KW-0378">Hydrolase</keyword>
<evidence type="ECO:0000256" key="2">
    <source>
        <dbReference type="ARBA" id="ARBA00012758"/>
    </source>
</evidence>
<evidence type="ECO:0000259" key="6">
    <source>
        <dbReference type="Pfam" id="PF16346"/>
    </source>
</evidence>
<evidence type="ECO:0000256" key="3">
    <source>
        <dbReference type="ARBA" id="ARBA00022801"/>
    </source>
</evidence>
<dbReference type="InterPro" id="IPR023296">
    <property type="entry name" value="Glyco_hydro_beta-prop_sf"/>
</dbReference>
<feature type="domain" description="BT1760-like C-terminal" evidence="6">
    <location>
        <begin position="344"/>
        <end position="510"/>
    </location>
</feature>
<dbReference type="AlphaFoldDB" id="A0A5M8NUY2"/>
<dbReference type="SMART" id="SM00640">
    <property type="entry name" value="Glyco_32"/>
    <property type="match status" value="1"/>
</dbReference>
<dbReference type="EC" id="3.2.1.26" evidence="2"/>
<dbReference type="PANTHER" id="PTHR43101:SF1">
    <property type="entry name" value="BETA-FRUCTOSIDASE"/>
    <property type="match status" value="1"/>
</dbReference>
<sequence>MKFHCLFISILFVFSSCRESDNPLPDNGGNDGDIDITIDCKNPQETGSYTTFYKPQNGYVGDPMPFYDEDSKTFRLFFLYENANHHPIYEVKTKDYALYEDFGNVLPDGNTGSQDDWIGTGSFVKKDGKQYSFYTGHNGSLNPAEKIMLATSTDGKTWTKVPSATFEAPAGYDKNNFRDPCVYYDDTRNCYVMLVVTRKNNQGVLARYTSSDLMQWTLIEPITDLDTDAEIFECPDIFKMGNKWYLLFSRINRDQHRKTFYRIADSPDGPWRICGDKSKNEHHETFDGLYLYAGKTASDGNERFLSGWCSTGQEVNSNKELDWAGSLISHKLVQQADGRLYPVIPDAVDKKFAQKIDFKAIKQTSNVTGSGDSFTINGSTANNYVVFNRNKQPVKITMTIDASQSNKFGIAFGACDNQADTYNLIFDLTASNQWNTPAVFMVHEGKELNFTPLIIPTNQTFEVKIIIEKSVCVLYINNNVAFTNRIYKMNQNPWMLFGEDGSVKFSNIKIYQ</sequence>
<proteinExistence type="inferred from homology"/>
<dbReference type="GO" id="GO:0005975">
    <property type="term" value="P:carbohydrate metabolic process"/>
    <property type="evidence" value="ECO:0007669"/>
    <property type="project" value="InterPro"/>
</dbReference>
<dbReference type="GO" id="GO:0004564">
    <property type="term" value="F:beta-fructofuranosidase activity"/>
    <property type="evidence" value="ECO:0007669"/>
    <property type="project" value="UniProtKB-EC"/>
</dbReference>
<name>A0A5M8NUY2_9BACT</name>
<protein>
    <recommendedName>
        <fullName evidence="2">beta-fructofuranosidase</fullName>
        <ecNumber evidence="2">3.2.1.26</ecNumber>
    </recommendedName>
</protein>
<keyword evidence="4 7" id="KW-0326">Glycosidase</keyword>
<dbReference type="EMBL" id="SNRX01000054">
    <property type="protein sequence ID" value="KAA6300696.1"/>
    <property type="molecule type" value="Genomic_DNA"/>
</dbReference>
<dbReference type="InterPro" id="IPR032507">
    <property type="entry name" value="BT1760-like_C"/>
</dbReference>
<evidence type="ECO:0000313" key="8">
    <source>
        <dbReference type="Proteomes" id="UP000324575"/>
    </source>
</evidence>
<gene>
    <name evidence="7" type="ORF">EZS26_003160</name>
</gene>
<dbReference type="Gene3D" id="2.60.120.560">
    <property type="entry name" value="Exo-inulinase, domain 1"/>
    <property type="match status" value="1"/>
</dbReference>
<comment type="similarity">
    <text evidence="1">Belongs to the glycosyl hydrolase 32 family.</text>
</comment>
<dbReference type="InterPro" id="IPR013148">
    <property type="entry name" value="Glyco_hydro_32_N"/>
</dbReference>
<evidence type="ECO:0000259" key="5">
    <source>
        <dbReference type="Pfam" id="PF00251"/>
    </source>
</evidence>
<dbReference type="Pfam" id="PF00251">
    <property type="entry name" value="Glyco_hydro_32N"/>
    <property type="match status" value="1"/>
</dbReference>
<evidence type="ECO:0000313" key="7">
    <source>
        <dbReference type="EMBL" id="KAA6300696.1"/>
    </source>
</evidence>
<dbReference type="PANTHER" id="PTHR43101">
    <property type="entry name" value="BETA-FRUCTOSIDASE"/>
    <property type="match status" value="1"/>
</dbReference>